<keyword evidence="1" id="KW-0175">Coiled coil</keyword>
<feature type="domain" description="HTH cro/C1-type" evidence="2">
    <location>
        <begin position="9"/>
        <end position="62"/>
    </location>
</feature>
<evidence type="ECO:0000256" key="1">
    <source>
        <dbReference type="SAM" id="Coils"/>
    </source>
</evidence>
<dbReference type="InterPro" id="IPR001387">
    <property type="entry name" value="Cro/C1-type_HTH"/>
</dbReference>
<dbReference type="CDD" id="cd00093">
    <property type="entry name" value="HTH_XRE"/>
    <property type="match status" value="1"/>
</dbReference>
<organism evidence="3 4">
    <name type="scientific">Candidatus Coprenecus stercoravium</name>
    <dbReference type="NCBI Taxonomy" id="2840735"/>
    <lineage>
        <taxon>Bacteria</taxon>
        <taxon>Pseudomonadati</taxon>
        <taxon>Bacteroidota</taxon>
        <taxon>Bacteroidia</taxon>
        <taxon>Bacteroidales</taxon>
        <taxon>Rikenellaceae</taxon>
        <taxon>Rikenellaceae incertae sedis</taxon>
        <taxon>Candidatus Coprenecus</taxon>
    </lineage>
</organism>
<protein>
    <submittedName>
        <fullName evidence="3">Helix-turn-helix domain-containing protein</fullName>
    </submittedName>
</protein>
<evidence type="ECO:0000259" key="2">
    <source>
        <dbReference type="PROSITE" id="PS50943"/>
    </source>
</evidence>
<dbReference type="Pfam" id="PF01381">
    <property type="entry name" value="HTH_3"/>
    <property type="match status" value="1"/>
</dbReference>
<dbReference type="SMART" id="SM00530">
    <property type="entry name" value="HTH_XRE"/>
    <property type="match status" value="1"/>
</dbReference>
<accession>A0A9D2K9J3</accession>
<gene>
    <name evidence="3" type="ORF">IAC04_05650</name>
</gene>
<sequence length="134" mass="15169">MTDNKELEIIKKLKECGKSSYYIAKKTGLSNSSIANWLNGKTSPNPANIAILEHFFEIEDGKGSNNINAGVISHSTVNQDNRSYYSDSPDVLRARIEQLDRLIEEKEYRIKEKDAQIKEKDAQIKALLEIVAKK</sequence>
<dbReference type="Gene3D" id="1.10.260.40">
    <property type="entry name" value="lambda repressor-like DNA-binding domains"/>
    <property type="match status" value="1"/>
</dbReference>
<evidence type="ECO:0000313" key="3">
    <source>
        <dbReference type="EMBL" id="HIZ85954.1"/>
    </source>
</evidence>
<name>A0A9D2K9J3_9BACT</name>
<reference evidence="3" key="1">
    <citation type="journal article" date="2021" name="PeerJ">
        <title>Extensive microbial diversity within the chicken gut microbiome revealed by metagenomics and culture.</title>
        <authorList>
            <person name="Gilroy R."/>
            <person name="Ravi A."/>
            <person name="Getino M."/>
            <person name="Pursley I."/>
            <person name="Horton D.L."/>
            <person name="Alikhan N.F."/>
            <person name="Baker D."/>
            <person name="Gharbi K."/>
            <person name="Hall N."/>
            <person name="Watson M."/>
            <person name="Adriaenssens E.M."/>
            <person name="Foster-Nyarko E."/>
            <person name="Jarju S."/>
            <person name="Secka A."/>
            <person name="Antonio M."/>
            <person name="Oren A."/>
            <person name="Chaudhuri R.R."/>
            <person name="La Ragione R."/>
            <person name="Hildebrand F."/>
            <person name="Pallen M.J."/>
        </authorList>
    </citation>
    <scope>NUCLEOTIDE SEQUENCE</scope>
    <source>
        <strain evidence="3">Gambia16-554</strain>
    </source>
</reference>
<dbReference type="GO" id="GO:0003677">
    <property type="term" value="F:DNA binding"/>
    <property type="evidence" value="ECO:0007669"/>
    <property type="project" value="InterPro"/>
</dbReference>
<dbReference type="SUPFAM" id="SSF47413">
    <property type="entry name" value="lambda repressor-like DNA-binding domains"/>
    <property type="match status" value="1"/>
</dbReference>
<reference evidence="3" key="2">
    <citation type="submission" date="2021-04" db="EMBL/GenBank/DDBJ databases">
        <authorList>
            <person name="Gilroy R."/>
        </authorList>
    </citation>
    <scope>NUCLEOTIDE SEQUENCE</scope>
    <source>
        <strain evidence="3">Gambia16-554</strain>
    </source>
</reference>
<evidence type="ECO:0000313" key="4">
    <source>
        <dbReference type="Proteomes" id="UP000824115"/>
    </source>
</evidence>
<dbReference type="EMBL" id="DXAW01000096">
    <property type="protein sequence ID" value="HIZ85954.1"/>
    <property type="molecule type" value="Genomic_DNA"/>
</dbReference>
<dbReference type="InterPro" id="IPR010982">
    <property type="entry name" value="Lambda_DNA-bd_dom_sf"/>
</dbReference>
<dbReference type="PROSITE" id="PS50943">
    <property type="entry name" value="HTH_CROC1"/>
    <property type="match status" value="1"/>
</dbReference>
<feature type="coiled-coil region" evidence="1">
    <location>
        <begin position="96"/>
        <end position="130"/>
    </location>
</feature>
<dbReference type="AlphaFoldDB" id="A0A9D2K9J3"/>
<comment type="caution">
    <text evidence="3">The sequence shown here is derived from an EMBL/GenBank/DDBJ whole genome shotgun (WGS) entry which is preliminary data.</text>
</comment>
<proteinExistence type="predicted"/>
<dbReference type="Proteomes" id="UP000824115">
    <property type="component" value="Unassembled WGS sequence"/>
</dbReference>